<reference evidence="1" key="2">
    <citation type="journal article" date="2022" name="New Phytol.">
        <title>Evolutionary transition to the ectomycorrhizal habit in the genomes of a hyperdiverse lineage of mushroom-forming fungi.</title>
        <authorList>
            <person name="Looney B."/>
            <person name="Miyauchi S."/>
            <person name="Morin E."/>
            <person name="Drula E."/>
            <person name="Courty P.E."/>
            <person name="Kohler A."/>
            <person name="Kuo A."/>
            <person name="LaButti K."/>
            <person name="Pangilinan J."/>
            <person name="Lipzen A."/>
            <person name="Riley R."/>
            <person name="Andreopoulos W."/>
            <person name="He G."/>
            <person name="Johnson J."/>
            <person name="Nolan M."/>
            <person name="Tritt A."/>
            <person name="Barry K.W."/>
            <person name="Grigoriev I.V."/>
            <person name="Nagy L.G."/>
            <person name="Hibbett D."/>
            <person name="Henrissat B."/>
            <person name="Matheny P.B."/>
            <person name="Labbe J."/>
            <person name="Martin F.M."/>
        </authorList>
    </citation>
    <scope>NUCLEOTIDE SEQUENCE</scope>
    <source>
        <strain evidence="1">HHB10654</strain>
    </source>
</reference>
<dbReference type="Proteomes" id="UP000814140">
    <property type="component" value="Unassembled WGS sequence"/>
</dbReference>
<keyword evidence="2" id="KW-1185">Reference proteome</keyword>
<sequence length="398" mass="44172">MAPQSNLKRKRTDDDTDEDEPGLGLRQILPVANLPADFEGEPMDGLQYLFTVRRDARRLPHITRAANPYELLPPSSESVVEGDATPVEHEQSRPSLPSDEWRAVFERRFRNFRSNTIQPTIGVQLPPMPSAAGSRKVIPDKKNREAWWAFLEGEPEDVWNPPRVPKQAKFKGGPHRYDTKTTGMTDYEDRSSADISLGGQSAASRTAGGPAEEQRKIPREPTPTMLHNIDHRISVHLLMYFTHWFNLHLESLATLSSPTPPASGSQTAQRYAPTDVHARWIFALLSRVDTFCSADEVSGLRALAKACLALVRLKRRRSLEVRGHVPVEGDVAVESVGGEDGEIVDMPDEAAAATAAPEKGAQISESSLWIILCAVVGIWGQRDLWFDAEDFLTGRLTT</sequence>
<accession>A0ACB8TCB2</accession>
<evidence type="ECO:0000313" key="2">
    <source>
        <dbReference type="Proteomes" id="UP000814140"/>
    </source>
</evidence>
<reference evidence="1" key="1">
    <citation type="submission" date="2021-03" db="EMBL/GenBank/DDBJ databases">
        <authorList>
            <consortium name="DOE Joint Genome Institute"/>
            <person name="Ahrendt S."/>
            <person name="Looney B.P."/>
            <person name="Miyauchi S."/>
            <person name="Morin E."/>
            <person name="Drula E."/>
            <person name="Courty P.E."/>
            <person name="Chicoki N."/>
            <person name="Fauchery L."/>
            <person name="Kohler A."/>
            <person name="Kuo A."/>
            <person name="Labutti K."/>
            <person name="Pangilinan J."/>
            <person name="Lipzen A."/>
            <person name="Riley R."/>
            <person name="Andreopoulos W."/>
            <person name="He G."/>
            <person name="Johnson J."/>
            <person name="Barry K.W."/>
            <person name="Grigoriev I.V."/>
            <person name="Nagy L."/>
            <person name="Hibbett D."/>
            <person name="Henrissat B."/>
            <person name="Matheny P.B."/>
            <person name="Labbe J."/>
            <person name="Martin F."/>
        </authorList>
    </citation>
    <scope>NUCLEOTIDE SEQUENCE</scope>
    <source>
        <strain evidence="1">HHB10654</strain>
    </source>
</reference>
<protein>
    <submittedName>
        <fullName evidence="1">Uncharacterized protein</fullName>
    </submittedName>
</protein>
<gene>
    <name evidence="1" type="ORF">BV25DRAFT_1880026</name>
</gene>
<evidence type="ECO:0000313" key="1">
    <source>
        <dbReference type="EMBL" id="KAI0065972.1"/>
    </source>
</evidence>
<proteinExistence type="predicted"/>
<name>A0ACB8TCB2_9AGAM</name>
<organism evidence="1 2">
    <name type="scientific">Artomyces pyxidatus</name>
    <dbReference type="NCBI Taxonomy" id="48021"/>
    <lineage>
        <taxon>Eukaryota</taxon>
        <taxon>Fungi</taxon>
        <taxon>Dikarya</taxon>
        <taxon>Basidiomycota</taxon>
        <taxon>Agaricomycotina</taxon>
        <taxon>Agaricomycetes</taxon>
        <taxon>Russulales</taxon>
        <taxon>Auriscalpiaceae</taxon>
        <taxon>Artomyces</taxon>
    </lineage>
</organism>
<dbReference type="EMBL" id="MU277194">
    <property type="protein sequence ID" value="KAI0065972.1"/>
    <property type="molecule type" value="Genomic_DNA"/>
</dbReference>
<comment type="caution">
    <text evidence="1">The sequence shown here is derived from an EMBL/GenBank/DDBJ whole genome shotgun (WGS) entry which is preliminary data.</text>
</comment>